<gene>
    <name evidence="3" type="ORF">ARY78_09920</name>
    <name evidence="5" type="ORF">CA369_09660</name>
    <name evidence="4" type="ORF">DQ70_13305</name>
    <name evidence="9" type="ORF">DYZ80_02910</name>
    <name evidence="6" type="ORF">E5F58_12740</name>
    <name evidence="7" type="ORF">F6515_09295</name>
    <name evidence="8" type="ORF">HZJ64_10720</name>
</gene>
<evidence type="ECO:0000313" key="16">
    <source>
        <dbReference type="Proteomes" id="UP000544530"/>
    </source>
</evidence>
<dbReference type="Proteomes" id="UP000544530">
    <property type="component" value="Unassembled WGS sequence"/>
</dbReference>
<dbReference type="InterPro" id="IPR003848">
    <property type="entry name" value="DUF218"/>
</dbReference>
<dbReference type="FunFam" id="3.40.50.620:FF:000312">
    <property type="entry name" value="YdcF family protein"/>
    <property type="match status" value="1"/>
</dbReference>
<dbReference type="Proteomes" id="UP000527632">
    <property type="component" value="Unassembled WGS sequence"/>
</dbReference>
<dbReference type="Proteomes" id="UP000528151">
    <property type="component" value="Unassembled WGS sequence"/>
</dbReference>
<dbReference type="InterPro" id="IPR014729">
    <property type="entry name" value="Rossmann-like_a/b/a_fold"/>
</dbReference>
<name>A0A0B8R9C3_LISMN</name>
<feature type="transmembrane region" description="Helical" evidence="1">
    <location>
        <begin position="7"/>
        <end position="27"/>
    </location>
</feature>
<feature type="domain" description="DUF218" evidence="2">
    <location>
        <begin position="39"/>
        <end position="179"/>
    </location>
</feature>
<reference evidence="11 12" key="2">
    <citation type="submission" date="2018-06" db="EMBL/GenBank/DDBJ databases">
        <authorList>
            <consortium name="GenomeTrakr: Next Generation Sequencing Network for Food Pathogen Tracability"/>
        </authorList>
    </citation>
    <scope>NUCLEOTIDE SEQUENCE [LARGE SCALE GENOMIC DNA]</scope>
    <source>
        <strain evidence="4 12">CFSAN008042</strain>
        <strain evidence="5 15">CFSAN063727</strain>
        <strain evidence="3 11">FDA00007096</strain>
        <strain evidence="6 14">LS1344</strain>
    </source>
</reference>
<dbReference type="EMBL" id="QXLS01000009">
    <property type="protein sequence ID" value="RKA04873.1"/>
    <property type="molecule type" value="Genomic_DNA"/>
</dbReference>
<evidence type="ECO:0000313" key="15">
    <source>
        <dbReference type="Proteomes" id="UP000528151"/>
    </source>
</evidence>
<dbReference type="EMBL" id="AABGUK010000005">
    <property type="protein sequence ID" value="EAH4242855.1"/>
    <property type="molecule type" value="Genomic_DNA"/>
</dbReference>
<organism evidence="4 12">
    <name type="scientific">Listeria monocytogenes</name>
    <dbReference type="NCBI Taxonomy" id="1639"/>
    <lineage>
        <taxon>Bacteria</taxon>
        <taxon>Bacillati</taxon>
        <taxon>Bacillota</taxon>
        <taxon>Bacilli</taxon>
        <taxon>Bacillales</taxon>
        <taxon>Listeriaceae</taxon>
        <taxon>Listeria</taxon>
    </lineage>
</organism>
<dbReference type="Proteomes" id="UP000272537">
    <property type="component" value="Unassembled WGS sequence"/>
</dbReference>
<dbReference type="GO" id="GO:0043164">
    <property type="term" value="P:Gram-negative-bacterium-type cell wall biogenesis"/>
    <property type="evidence" value="ECO:0007669"/>
    <property type="project" value="TreeGrafter"/>
</dbReference>
<evidence type="ECO:0000313" key="12">
    <source>
        <dbReference type="Proteomes" id="UP000368512"/>
    </source>
</evidence>
<evidence type="ECO:0000313" key="5">
    <source>
        <dbReference type="EMBL" id="EAG4462552.1"/>
    </source>
</evidence>
<evidence type="ECO:0000313" key="4">
    <source>
        <dbReference type="EMBL" id="EAC7481663.1"/>
    </source>
</evidence>
<dbReference type="PANTHER" id="PTHR30336">
    <property type="entry name" value="INNER MEMBRANE PROTEIN, PROBABLE PERMEASE"/>
    <property type="match status" value="1"/>
</dbReference>
<evidence type="ECO:0000313" key="9">
    <source>
        <dbReference type="EMBL" id="RKA04873.1"/>
    </source>
</evidence>
<accession>A0A0B8R9C3</accession>
<dbReference type="GO" id="GO:0005886">
    <property type="term" value="C:plasma membrane"/>
    <property type="evidence" value="ECO:0007669"/>
    <property type="project" value="TreeGrafter"/>
</dbReference>
<dbReference type="Proteomes" id="UP000365297">
    <property type="component" value="Unassembled WGS sequence"/>
</dbReference>
<evidence type="ECO:0000313" key="13">
    <source>
        <dbReference type="Proteomes" id="UP000489121"/>
    </source>
</evidence>
<dbReference type="InterPro" id="IPR051599">
    <property type="entry name" value="Cell_Envelope_Assoc"/>
</dbReference>
<dbReference type="EMBL" id="AALGDA010000026">
    <property type="protein sequence ID" value="ECY9783191.1"/>
    <property type="molecule type" value="Genomic_DNA"/>
</dbReference>
<reference evidence="9 10" key="1">
    <citation type="journal article" date="2018" name="BMC Genomics">
        <title>Genes significantly associated with lineage II food isolates of Listeria monocytogenes.</title>
        <authorList>
            <person name="Pirone-Davies C."/>
            <person name="Chen Y."/>
            <person name="Pightling A."/>
            <person name="Ryan G."/>
            <person name="Wang Y."/>
            <person name="Yao K."/>
            <person name="Hoffmann M."/>
            <person name="Allard M.W."/>
        </authorList>
    </citation>
    <scope>NUCLEOTIDE SEQUENCE [LARGE SCALE GENOMIC DNA]</scope>
    <source>
        <strain evidence="9 10">PNUSAL000550</strain>
    </source>
</reference>
<evidence type="ECO:0000313" key="6">
    <source>
        <dbReference type="EMBL" id="EAH4242855.1"/>
    </source>
</evidence>
<protein>
    <submittedName>
        <fullName evidence="4">YdcF family protein</fullName>
    </submittedName>
</protein>
<evidence type="ECO:0000313" key="3">
    <source>
        <dbReference type="EMBL" id="EAC5550746.1"/>
    </source>
</evidence>
<dbReference type="Proteomes" id="UP000368512">
    <property type="component" value="Unassembled WGS sequence"/>
</dbReference>
<comment type="caution">
    <text evidence="4">The sequence shown here is derived from an EMBL/GenBank/DDBJ whole genome shotgun (WGS) entry which is preliminary data.</text>
</comment>
<reference evidence="8 16" key="4">
    <citation type="submission" date="2020-06" db="EMBL/GenBank/DDBJ databases">
        <title>Two Listeria outbreaks in Switzerland in 2018 and 2020.</title>
        <authorList>
            <person name="Stevens M.J.A."/>
            <person name="Bloemberg G."/>
            <person name="Nusch-Inderbinnen M."/>
            <person name="Stephan R."/>
        </authorList>
    </citation>
    <scope>NUCLEOTIDE SEQUENCE [LARGE SCALE GENOMIC DNA]</scope>
    <source>
        <strain evidence="8 16">N18-0707</strain>
    </source>
</reference>
<reference evidence="7 13" key="3">
    <citation type="submission" date="2019-09" db="EMBL/GenBank/DDBJ databases">
        <authorList>
            <consortium name="PulseNet: The National Subtyping Network for Foodborne Disease Surveillance"/>
            <person name="Tarr C.L."/>
            <person name="Trees E."/>
            <person name="Katz L.S."/>
            <person name="Carleton-Romer H.A."/>
            <person name="Stroika S."/>
            <person name="Kucerova Z."/>
            <person name="Roache K.F."/>
            <person name="Sabol A.L."/>
            <person name="Besser J."/>
            <person name="Gerner-Smidt P."/>
        </authorList>
    </citation>
    <scope>NUCLEOTIDE SEQUENCE [LARGE SCALE GENOMIC DNA]</scope>
    <source>
        <strain evidence="7 13">PNUSAL005692</strain>
    </source>
</reference>
<dbReference type="AlphaFoldDB" id="A0A0B8R9C3"/>
<evidence type="ECO:0000259" key="2">
    <source>
        <dbReference type="Pfam" id="PF02698"/>
    </source>
</evidence>
<evidence type="ECO:0000313" key="11">
    <source>
        <dbReference type="Proteomes" id="UP000365297"/>
    </source>
</evidence>
<dbReference type="EMBL" id="AAAIXK010000005">
    <property type="protein sequence ID" value="EAC5550746.1"/>
    <property type="molecule type" value="Genomic_DNA"/>
</dbReference>
<dbReference type="Pfam" id="PF02698">
    <property type="entry name" value="DUF218"/>
    <property type="match status" value="1"/>
</dbReference>
<sequence>MRSLRKIVIILIIIGFMYLLIVAAFMFGGSRTKPSENADTVLILGAKVNGTPAVPSLVLQERLDAAVAYLNEYPKAKVIVSGGQGADESATEASVMEEYLVNEGIARKRIETETKSKRTEENIKYSNAKFNLGKTVIVTSDYHMYRALMLAKRQGIDASGLPATSKTFAKYKGMMREVLSITYAWVFDH</sequence>
<evidence type="ECO:0000313" key="14">
    <source>
        <dbReference type="Proteomes" id="UP000527632"/>
    </source>
</evidence>
<dbReference type="CDD" id="cd06259">
    <property type="entry name" value="YdcF-like"/>
    <property type="match status" value="1"/>
</dbReference>
<dbReference type="Proteomes" id="UP000489121">
    <property type="component" value="Unassembled WGS sequence"/>
</dbReference>
<dbReference type="KEGG" id="lmv:Y193_03515"/>
<dbReference type="EMBL" id="AAAJWF010000009">
    <property type="protein sequence ID" value="EAC7481663.1"/>
    <property type="molecule type" value="Genomic_DNA"/>
</dbReference>
<dbReference type="KEGG" id="lmok:CQ02_12390"/>
<keyword evidence="1" id="KW-1133">Transmembrane helix</keyword>
<dbReference type="EMBL" id="JACAVN010000006">
    <property type="protein sequence ID" value="NYA02308.1"/>
    <property type="molecule type" value="Genomic_DNA"/>
</dbReference>
<evidence type="ECO:0000313" key="10">
    <source>
        <dbReference type="Proteomes" id="UP000272537"/>
    </source>
</evidence>
<proteinExistence type="predicted"/>
<evidence type="ECO:0000313" key="8">
    <source>
        <dbReference type="EMBL" id="NYA02308.1"/>
    </source>
</evidence>
<evidence type="ECO:0000256" key="1">
    <source>
        <dbReference type="SAM" id="Phobius"/>
    </source>
</evidence>
<dbReference type="GO" id="GO:0000270">
    <property type="term" value="P:peptidoglycan metabolic process"/>
    <property type="evidence" value="ECO:0007669"/>
    <property type="project" value="TreeGrafter"/>
</dbReference>
<dbReference type="Gene3D" id="3.40.50.620">
    <property type="entry name" value="HUPs"/>
    <property type="match status" value="1"/>
</dbReference>
<dbReference type="RefSeq" id="WP_003726169.1">
    <property type="nucleotide sequence ID" value="NC_021825.2"/>
</dbReference>
<dbReference type="PANTHER" id="PTHR30336:SF4">
    <property type="entry name" value="ENVELOPE BIOGENESIS FACTOR ELYC"/>
    <property type="match status" value="1"/>
</dbReference>
<keyword evidence="1" id="KW-0472">Membrane</keyword>
<dbReference type="EMBL" id="AABBZO010000010">
    <property type="protein sequence ID" value="EAG4462552.1"/>
    <property type="molecule type" value="Genomic_DNA"/>
</dbReference>
<keyword evidence="1" id="KW-0812">Transmembrane</keyword>
<evidence type="ECO:0000313" key="7">
    <source>
        <dbReference type="EMBL" id="ECY9783191.1"/>
    </source>
</evidence>